<dbReference type="PROSITE" id="PS51318">
    <property type="entry name" value="TAT"/>
    <property type="match status" value="1"/>
</dbReference>
<dbReference type="EMBL" id="NEDJ01000072">
    <property type="protein sequence ID" value="OSO93878.1"/>
    <property type="molecule type" value="Genomic_DNA"/>
</dbReference>
<organism evidence="1 2">
    <name type="scientific">Halorubrum ezzemoulense DSM 17463</name>
    <dbReference type="NCBI Taxonomy" id="1121945"/>
    <lineage>
        <taxon>Archaea</taxon>
        <taxon>Methanobacteriati</taxon>
        <taxon>Methanobacteriota</taxon>
        <taxon>Stenosarchaea group</taxon>
        <taxon>Halobacteria</taxon>
        <taxon>Halobacteriales</taxon>
        <taxon>Haloferacaceae</taxon>
        <taxon>Halorubrum</taxon>
    </lineage>
</organism>
<evidence type="ECO:0000313" key="1">
    <source>
        <dbReference type="EMBL" id="OSO93878.1"/>
    </source>
</evidence>
<dbReference type="RefSeq" id="WP_049933032.1">
    <property type="nucleotide sequence ID" value="NZ_ATXS01000020.1"/>
</dbReference>
<proteinExistence type="predicted"/>
<accession>A0A1X4G9P3</accession>
<evidence type="ECO:0000313" key="2">
    <source>
        <dbReference type="Proteomes" id="UP000193587"/>
    </source>
</evidence>
<protein>
    <submittedName>
        <fullName evidence="1">Uncharacterized protein</fullName>
    </submittedName>
</protein>
<dbReference type="PROSITE" id="PS51257">
    <property type="entry name" value="PROKAR_LIPOPROTEIN"/>
    <property type="match status" value="1"/>
</dbReference>
<gene>
    <name evidence="1" type="ORF">B9H04_14950</name>
</gene>
<reference evidence="1 2" key="1">
    <citation type="submission" date="2017-04" db="EMBL/GenBank/DDBJ databases">
        <title>MLSA of the genus Halorubrum.</title>
        <authorList>
            <person name="De La Haba R."/>
            <person name="Sanchez-Porro C."/>
            <person name="Infante-Dominguez C."/>
            <person name="Ventosa A."/>
        </authorList>
    </citation>
    <scope>NUCLEOTIDE SEQUENCE [LARGE SCALE GENOMIC DNA]</scope>
    <source>
        <strain evidence="1 2">DSM 17463</strain>
    </source>
</reference>
<sequence>MNQHTRSSFDSVTRRRALAVGASAAVASTAGCSTVLNAIGNRIFEEVNLLNQLNQEVSGSIEVVDPEGETVLDTSFDVPSTESDGNSNIVAYADVWTTTGEYQVDLELADTVIAGTSELNQRFSITSTEEEIVAISIGSSDESEPIALRVGESFSDLGQMNETG</sequence>
<dbReference type="AlphaFoldDB" id="A0A1X4G9P3"/>
<dbReference type="Proteomes" id="UP000193587">
    <property type="component" value="Unassembled WGS sequence"/>
</dbReference>
<dbReference type="InterPro" id="IPR006311">
    <property type="entry name" value="TAT_signal"/>
</dbReference>
<dbReference type="GeneID" id="301361617"/>
<comment type="caution">
    <text evidence="1">The sequence shown here is derived from an EMBL/GenBank/DDBJ whole genome shotgun (WGS) entry which is preliminary data.</text>
</comment>
<name>A0A1X4G9P3_HALEZ</name>